<keyword evidence="9" id="KW-1133">Transmembrane helix</keyword>
<dbReference type="GO" id="GO:0006031">
    <property type="term" value="P:chitin biosynthetic process"/>
    <property type="evidence" value="ECO:0007669"/>
    <property type="project" value="TreeGrafter"/>
</dbReference>
<keyword evidence="4 9" id="KW-0812">Transmembrane</keyword>
<evidence type="ECO:0000256" key="5">
    <source>
        <dbReference type="ARBA" id="ARBA00023136"/>
    </source>
</evidence>
<gene>
    <name evidence="11" type="ORF">ONZ51_g3035</name>
</gene>
<feature type="region of interest" description="Disordered" evidence="8">
    <location>
        <begin position="136"/>
        <end position="198"/>
    </location>
</feature>
<evidence type="ECO:0000256" key="1">
    <source>
        <dbReference type="ARBA" id="ARBA00004651"/>
    </source>
</evidence>
<keyword evidence="6" id="KW-0325">Glycoprotein</keyword>
<feature type="transmembrane region" description="Helical" evidence="9">
    <location>
        <begin position="6"/>
        <end position="27"/>
    </location>
</feature>
<dbReference type="AlphaFoldDB" id="A0AAD7U140"/>
<evidence type="ECO:0000256" key="8">
    <source>
        <dbReference type="SAM" id="MobiDB-lite"/>
    </source>
</evidence>
<dbReference type="Pfam" id="PF03142">
    <property type="entry name" value="Chitin_synth_2"/>
    <property type="match status" value="1"/>
</dbReference>
<protein>
    <recommendedName>
        <fullName evidence="10">DEK-C domain-containing protein</fullName>
    </recommendedName>
</protein>
<dbReference type="PROSITE" id="PS51998">
    <property type="entry name" value="DEK_C"/>
    <property type="match status" value="1"/>
</dbReference>
<feature type="domain" description="DEK-C" evidence="10">
    <location>
        <begin position="326"/>
        <end position="382"/>
    </location>
</feature>
<feature type="transmembrane region" description="Helical" evidence="9">
    <location>
        <begin position="34"/>
        <end position="57"/>
    </location>
</feature>
<dbReference type="GO" id="GO:0030428">
    <property type="term" value="C:cell septum"/>
    <property type="evidence" value="ECO:0007669"/>
    <property type="project" value="TreeGrafter"/>
</dbReference>
<dbReference type="PANTHER" id="PTHR22914:SF13">
    <property type="entry name" value="CHITIN SYNTHASE"/>
    <property type="match status" value="1"/>
</dbReference>
<dbReference type="GO" id="GO:0031505">
    <property type="term" value="P:fungal-type cell wall organization"/>
    <property type="evidence" value="ECO:0007669"/>
    <property type="project" value="TreeGrafter"/>
</dbReference>
<proteinExistence type="predicted"/>
<keyword evidence="5 9" id="KW-0472">Membrane</keyword>
<reference evidence="11" key="1">
    <citation type="submission" date="2022-11" db="EMBL/GenBank/DDBJ databases">
        <title>Genome Sequence of Cubamyces cubensis.</title>
        <authorList>
            <person name="Buettner E."/>
        </authorList>
    </citation>
    <scope>NUCLEOTIDE SEQUENCE</scope>
    <source>
        <strain evidence="11">MPL-01</strain>
    </source>
</reference>
<dbReference type="Proteomes" id="UP001215151">
    <property type="component" value="Unassembled WGS sequence"/>
</dbReference>
<evidence type="ECO:0000259" key="10">
    <source>
        <dbReference type="PROSITE" id="PS51998"/>
    </source>
</evidence>
<evidence type="ECO:0000313" key="11">
    <source>
        <dbReference type="EMBL" id="KAJ8489282.1"/>
    </source>
</evidence>
<evidence type="ECO:0000256" key="4">
    <source>
        <dbReference type="ARBA" id="ARBA00022692"/>
    </source>
</evidence>
<dbReference type="Pfam" id="PF08766">
    <property type="entry name" value="DEK_C"/>
    <property type="match status" value="1"/>
</dbReference>
<feature type="compositionally biased region" description="Polar residues" evidence="8">
    <location>
        <begin position="183"/>
        <end position="198"/>
    </location>
</feature>
<comment type="caution">
    <text evidence="11">The sequence shown here is derived from an EMBL/GenBank/DDBJ whole genome shotgun (WGS) entry which is preliminary data.</text>
</comment>
<comment type="subcellular location">
    <subcellularLocation>
        <location evidence="1">Cell membrane</location>
        <topology evidence="1">Multi-pass membrane protein</topology>
    </subcellularLocation>
</comment>
<sequence>MRFFVFVDLLGTLILPSTVVYLIYLIVEVALRKTALPVISIVMLAAVYGLQALIFLLKREFMLIGWMVVYILSYPVYSFFLPVYAFWCMDDFSWGNTRLVIGEGNNKKVIMNDDEKYDDSMIPLKKFSEYEAEAWETGSRHSDETGYGSKSPSQGRSRAPHSRGQSPRPSFHQSQAGDYYRDTNLTNPQGSTYHPNNSASNLSHYAAAPAAASQFGLPQLPFMGGFAGTGSVHGSDYGGPTMGMPMANPLAYQNTGSMYGMMPNAPRNTVMTNMNMFGGAGDVHGSQGGFAPPMAPGLMSSQRPMSTFSLATTVNPFASGPSMNPEPADEELITALRAYLSTQDLMTVTKKTVREAMQQRFPKADLSGRKQFLNDAIDNILSQS</sequence>
<organism evidence="11 12">
    <name type="scientific">Trametes cubensis</name>
    <dbReference type="NCBI Taxonomy" id="1111947"/>
    <lineage>
        <taxon>Eukaryota</taxon>
        <taxon>Fungi</taxon>
        <taxon>Dikarya</taxon>
        <taxon>Basidiomycota</taxon>
        <taxon>Agaricomycotina</taxon>
        <taxon>Agaricomycetes</taxon>
        <taxon>Polyporales</taxon>
        <taxon>Polyporaceae</taxon>
        <taxon>Trametes</taxon>
    </lineage>
</organism>
<evidence type="ECO:0000256" key="6">
    <source>
        <dbReference type="ARBA" id="ARBA00023180"/>
    </source>
</evidence>
<dbReference type="InterPro" id="IPR014876">
    <property type="entry name" value="DEK_C"/>
</dbReference>
<dbReference type="SUPFAM" id="SSF109715">
    <property type="entry name" value="DEK C-terminal domain"/>
    <property type="match status" value="1"/>
</dbReference>
<evidence type="ECO:0000256" key="7">
    <source>
        <dbReference type="ARBA" id="ARBA00048014"/>
    </source>
</evidence>
<feature type="compositionally biased region" description="Polar residues" evidence="8">
    <location>
        <begin position="163"/>
        <end position="176"/>
    </location>
</feature>
<feature type="transmembrane region" description="Helical" evidence="9">
    <location>
        <begin position="63"/>
        <end position="87"/>
    </location>
</feature>
<accession>A0AAD7U140</accession>
<keyword evidence="3" id="KW-0808">Transferase</keyword>
<dbReference type="EMBL" id="JAPEVG010000051">
    <property type="protein sequence ID" value="KAJ8489282.1"/>
    <property type="molecule type" value="Genomic_DNA"/>
</dbReference>
<evidence type="ECO:0000256" key="9">
    <source>
        <dbReference type="SAM" id="Phobius"/>
    </source>
</evidence>
<dbReference type="GO" id="GO:0005886">
    <property type="term" value="C:plasma membrane"/>
    <property type="evidence" value="ECO:0007669"/>
    <property type="project" value="UniProtKB-SubCell"/>
</dbReference>
<evidence type="ECO:0000313" key="12">
    <source>
        <dbReference type="Proteomes" id="UP001215151"/>
    </source>
</evidence>
<dbReference type="Gene3D" id="1.10.10.60">
    <property type="entry name" value="Homeodomain-like"/>
    <property type="match status" value="1"/>
</dbReference>
<comment type="catalytic activity">
    <reaction evidence="7">
        <text>[(1-&gt;4)-N-acetyl-beta-D-glucosaminyl](n) + UDP-N-acetyl-alpha-D-glucosamine = [(1-&gt;4)-N-acetyl-beta-D-glucosaminyl](n+1) + UDP + H(+)</text>
        <dbReference type="Rhea" id="RHEA:16637"/>
        <dbReference type="Rhea" id="RHEA-COMP:9593"/>
        <dbReference type="Rhea" id="RHEA-COMP:9595"/>
        <dbReference type="ChEBI" id="CHEBI:15378"/>
        <dbReference type="ChEBI" id="CHEBI:17029"/>
        <dbReference type="ChEBI" id="CHEBI:57705"/>
        <dbReference type="ChEBI" id="CHEBI:58223"/>
        <dbReference type="EC" id="2.4.1.16"/>
    </reaction>
</comment>
<dbReference type="InterPro" id="IPR004835">
    <property type="entry name" value="Chitin_synth"/>
</dbReference>
<keyword evidence="2" id="KW-1003">Cell membrane</keyword>
<dbReference type="PANTHER" id="PTHR22914">
    <property type="entry name" value="CHITIN SYNTHASE"/>
    <property type="match status" value="1"/>
</dbReference>
<evidence type="ECO:0000256" key="3">
    <source>
        <dbReference type="ARBA" id="ARBA00022679"/>
    </source>
</evidence>
<name>A0AAD7U140_9APHY</name>
<evidence type="ECO:0000256" key="2">
    <source>
        <dbReference type="ARBA" id="ARBA00022475"/>
    </source>
</evidence>
<keyword evidence="12" id="KW-1185">Reference proteome</keyword>
<dbReference type="GO" id="GO:0004100">
    <property type="term" value="F:chitin synthase activity"/>
    <property type="evidence" value="ECO:0007669"/>
    <property type="project" value="UniProtKB-EC"/>
</dbReference>